<evidence type="ECO:0000256" key="1">
    <source>
        <dbReference type="SAM" id="Coils"/>
    </source>
</evidence>
<feature type="compositionally biased region" description="Basic and acidic residues" evidence="2">
    <location>
        <begin position="384"/>
        <end position="395"/>
    </location>
</feature>
<name>A0A0M3KF25_ANISI</name>
<sequence length="441" mass="48070">LVVTQNDLSNAQSRKQQLESDLIAVRGELRDAKQFQRDLAARVGEFERQIQMQTAEKNRLVDRVADLEKRRLVEMETSRVKLLERVADLKNIRVTLTKKIDLLEAEKRSAETMINETALQREAIERSLTALERENKELYRNCSRLQQQVAQLEMDNGTRLIAMSNRQKEEHEKFVQAIKAEKVQVERIVENRDRIQKTRIKQLENQLNALRELLTSERLRSRRDDGDKLLMMSDFGGKMAGGYGSILAGISGHGASSVGVASSDFGGTLPYGGSALGATTGLGLGGVGLGLGLGLGAASEPPIDLGPVRLVGGATRPGAATLTSATAFDYAFSDVGGSKLASRQMTSSQARSISPIREHPSPPADMSSLKETETVTKPTGSNEEEIKLGRDDELKSQASSSSGSSEGREQKKTTIVVHMKGATTPPPTATKHDSSEHSYSE</sequence>
<dbReference type="WBParaSite" id="ASIM_0001958401-mRNA-1">
    <property type="protein sequence ID" value="ASIM_0001958401-mRNA-1"/>
    <property type="gene ID" value="ASIM_0001958401"/>
</dbReference>
<feature type="coiled-coil region" evidence="1">
    <location>
        <begin position="1"/>
        <end position="155"/>
    </location>
</feature>
<feature type="region of interest" description="Disordered" evidence="2">
    <location>
        <begin position="343"/>
        <end position="441"/>
    </location>
</feature>
<reference evidence="3" key="1">
    <citation type="submission" date="2017-02" db="UniProtKB">
        <authorList>
            <consortium name="WormBaseParasite"/>
        </authorList>
    </citation>
    <scope>IDENTIFICATION</scope>
</reference>
<protein>
    <submittedName>
        <fullName evidence="3">Coiled-coil domain-containing protein 6</fullName>
    </submittedName>
</protein>
<proteinExistence type="predicted"/>
<feature type="compositionally biased region" description="Basic and acidic residues" evidence="2">
    <location>
        <begin position="430"/>
        <end position="441"/>
    </location>
</feature>
<dbReference type="AlphaFoldDB" id="A0A0M3KF25"/>
<feature type="compositionally biased region" description="Low complexity" evidence="2">
    <location>
        <begin position="396"/>
        <end position="405"/>
    </location>
</feature>
<evidence type="ECO:0000313" key="3">
    <source>
        <dbReference type="WBParaSite" id="ASIM_0001958401-mRNA-1"/>
    </source>
</evidence>
<keyword evidence="1" id="KW-0175">Coiled coil</keyword>
<feature type="coiled-coil region" evidence="1">
    <location>
        <begin position="193"/>
        <end position="220"/>
    </location>
</feature>
<feature type="compositionally biased region" description="Polar residues" evidence="2">
    <location>
        <begin position="343"/>
        <end position="352"/>
    </location>
</feature>
<evidence type="ECO:0000256" key="2">
    <source>
        <dbReference type="SAM" id="MobiDB-lite"/>
    </source>
</evidence>
<accession>A0A0M3KF25</accession>
<organism evidence="3">
    <name type="scientific">Anisakis simplex</name>
    <name type="common">Herring worm</name>
    <dbReference type="NCBI Taxonomy" id="6269"/>
    <lineage>
        <taxon>Eukaryota</taxon>
        <taxon>Metazoa</taxon>
        <taxon>Ecdysozoa</taxon>
        <taxon>Nematoda</taxon>
        <taxon>Chromadorea</taxon>
        <taxon>Rhabditida</taxon>
        <taxon>Spirurina</taxon>
        <taxon>Ascaridomorpha</taxon>
        <taxon>Ascaridoidea</taxon>
        <taxon>Anisakidae</taxon>
        <taxon>Anisakis</taxon>
        <taxon>Anisakis simplex complex</taxon>
    </lineage>
</organism>